<sequence>MLTLVLSTKITGSKRCTLFRAQHGWVERVKTRTNQGAAGCRSALGEKGVETDWARTRDWAEKEGGASGLLLPTPTPPAAIYFLQSVETVVSLYLWCACVHFLPPPGAWADTGGKEKRESDRLQSMQTESPGPSGNARDNEAFEVPVYEEAVVVLESQCLPQQLDQPPPYSTVVIPPAPEEGQPSHPEGSRRGLERRMASEGSMAQEGSPGRTPISLRLRGPRAVSTAPDLQSLGELPRLEPLTPPPAYDVCFGHPDDSVFYEDNWPPP</sequence>
<evidence type="ECO:0000313" key="2">
    <source>
        <dbReference type="Proteomes" id="UP000504640"/>
    </source>
</evidence>
<proteinExistence type="predicted"/>
<keyword evidence="3" id="KW-0472">Membrane</keyword>
<feature type="compositionally biased region" description="Basic and acidic residues" evidence="1">
    <location>
        <begin position="187"/>
        <end position="198"/>
    </location>
</feature>
<gene>
    <name evidence="3" type="primary">TMEM139</name>
</gene>
<feature type="region of interest" description="Disordered" evidence="1">
    <location>
        <begin position="162"/>
        <end position="242"/>
    </location>
</feature>
<accession>A0A6J3F654</accession>
<feature type="compositionally biased region" description="Polar residues" evidence="1">
    <location>
        <begin position="122"/>
        <end position="132"/>
    </location>
</feature>
<evidence type="ECO:0000313" key="3">
    <source>
        <dbReference type="RefSeq" id="XP_032101070.1"/>
    </source>
</evidence>
<evidence type="ECO:0000256" key="1">
    <source>
        <dbReference type="SAM" id="MobiDB-lite"/>
    </source>
</evidence>
<dbReference type="AlphaFoldDB" id="A0A6J3F654"/>
<keyword evidence="3" id="KW-0812">Transmembrane</keyword>
<dbReference type="PANTHER" id="PTHR36294">
    <property type="entry name" value="TRANSMEMBRANE PROTEIN 139"/>
    <property type="match status" value="1"/>
</dbReference>
<name>A0A6J3F654_SAPAP</name>
<feature type="region of interest" description="Disordered" evidence="1">
    <location>
        <begin position="107"/>
        <end position="138"/>
    </location>
</feature>
<dbReference type="Proteomes" id="UP000504640">
    <property type="component" value="Unplaced"/>
</dbReference>
<protein>
    <submittedName>
        <fullName evidence="3">Transmembrane protein 139 isoform X1</fullName>
    </submittedName>
</protein>
<dbReference type="RefSeq" id="XP_032101070.1">
    <property type="nucleotide sequence ID" value="XM_032245179.1"/>
</dbReference>
<organism evidence="2 3">
    <name type="scientific">Sapajus apella</name>
    <name type="common">Brown-capped capuchin</name>
    <name type="synonym">Cebus apella</name>
    <dbReference type="NCBI Taxonomy" id="9515"/>
    <lineage>
        <taxon>Eukaryota</taxon>
        <taxon>Metazoa</taxon>
        <taxon>Chordata</taxon>
        <taxon>Craniata</taxon>
        <taxon>Vertebrata</taxon>
        <taxon>Euteleostomi</taxon>
        <taxon>Mammalia</taxon>
        <taxon>Eutheria</taxon>
        <taxon>Euarchontoglires</taxon>
        <taxon>Primates</taxon>
        <taxon>Haplorrhini</taxon>
        <taxon>Platyrrhini</taxon>
        <taxon>Cebidae</taxon>
        <taxon>Cebinae</taxon>
        <taxon>Sapajus</taxon>
    </lineage>
</organism>
<dbReference type="PANTHER" id="PTHR36294:SF1">
    <property type="entry name" value="TRANSMEMBRANE PROTEIN 139"/>
    <property type="match status" value="1"/>
</dbReference>
<dbReference type="InterPro" id="IPR038805">
    <property type="entry name" value="TMEM139"/>
</dbReference>
<keyword evidence="2" id="KW-1185">Reference proteome</keyword>
<dbReference type="CTD" id="135932"/>
<feature type="compositionally biased region" description="Basic and acidic residues" evidence="1">
    <location>
        <begin position="112"/>
        <end position="121"/>
    </location>
</feature>
<reference evidence="3" key="1">
    <citation type="submission" date="2025-08" db="UniProtKB">
        <authorList>
            <consortium name="RefSeq"/>
        </authorList>
    </citation>
    <scope>IDENTIFICATION</scope>
    <source>
        <tissue evidence="3">Blood</tissue>
    </source>
</reference>
<dbReference type="GeneID" id="116527949"/>